<feature type="transmembrane region" description="Helical" evidence="7">
    <location>
        <begin position="39"/>
        <end position="62"/>
    </location>
</feature>
<dbReference type="CDD" id="cd13128">
    <property type="entry name" value="MATE_Wzx_like"/>
    <property type="match status" value="1"/>
</dbReference>
<dbReference type="InterPro" id="IPR002797">
    <property type="entry name" value="Polysacc_synth"/>
</dbReference>
<dbReference type="Pfam" id="PF01943">
    <property type="entry name" value="Polysacc_synt"/>
    <property type="match status" value="1"/>
</dbReference>
<dbReference type="AlphaFoldDB" id="B5L440"/>
<evidence type="ECO:0000256" key="2">
    <source>
        <dbReference type="ARBA" id="ARBA00022475"/>
    </source>
</evidence>
<feature type="transmembrane region" description="Helical" evidence="7">
    <location>
        <begin position="171"/>
        <end position="194"/>
    </location>
</feature>
<feature type="transmembrane region" description="Helical" evidence="7">
    <location>
        <begin position="83"/>
        <end position="107"/>
    </location>
</feature>
<dbReference type="RefSeq" id="WP_001533040.1">
    <property type="nucleotide sequence ID" value="NZ_CBCSJJ010000001.1"/>
</dbReference>
<comment type="subcellular location">
    <subcellularLocation>
        <location evidence="1">Cell membrane</location>
        <topology evidence="1">Multi-pass membrane protein</topology>
    </subcellularLocation>
</comment>
<name>B5L440_SHIBO</name>
<evidence type="ECO:0000256" key="6">
    <source>
        <dbReference type="ARBA" id="ARBA00049738"/>
    </source>
</evidence>
<accession>B5L440</accession>
<feature type="transmembrane region" description="Helical" evidence="7">
    <location>
        <begin position="113"/>
        <end position="133"/>
    </location>
</feature>
<dbReference type="EMBL" id="EU296418">
    <property type="protein sequence ID" value="ACD37124.1"/>
    <property type="molecule type" value="Genomic_DNA"/>
</dbReference>
<sequence>MKLVTSLNKNIFYLAILQGSYFILPLLTFPYLVRVLGPYSFGLLGFCQATMQYLVMVTDYGFNWSATQDVSKSKNDKEKLTTIFWNVFFSKIILALSAIVIFFGITFFIKELYYAQVVLISFIPMVLGNILYPVWFFQGLEKMKWITLCSLSARLLLIPLTFLLVKNPQDIWLAALIQGGVNFIAGLIGFAIIINNNWIGKLVFDYDGIIYSLKSGWHIFISTAAISLYTTTTVVVLGFICGPVSVGYFNAANTIRNAAQSLMNPIYQAVYPRINSLFEENYAKSMNLLKKSFKGVLFISFSGSLLLCILSPIIIRYGVGDKYTESISILRILAFLPFIISLSNFFGIQTMLTHGYKRQFSKILLICGVMHVIIIAPLIFFAGAYGAAMTVLITETVVASLMYLFLKRKKINLFK</sequence>
<gene>
    <name evidence="8" type="primary">wzx</name>
</gene>
<dbReference type="InterPro" id="IPR050833">
    <property type="entry name" value="Poly_Biosynth_Transport"/>
</dbReference>
<evidence type="ECO:0000256" key="1">
    <source>
        <dbReference type="ARBA" id="ARBA00004651"/>
    </source>
</evidence>
<feature type="transmembrane region" description="Helical" evidence="7">
    <location>
        <begin position="12"/>
        <end position="33"/>
    </location>
</feature>
<feature type="transmembrane region" description="Helical" evidence="7">
    <location>
        <begin position="360"/>
        <end position="381"/>
    </location>
</feature>
<evidence type="ECO:0000256" key="4">
    <source>
        <dbReference type="ARBA" id="ARBA00022989"/>
    </source>
</evidence>
<feature type="transmembrane region" description="Helical" evidence="7">
    <location>
        <begin position="327"/>
        <end position="348"/>
    </location>
</feature>
<keyword evidence="3 7" id="KW-0812">Transmembrane</keyword>
<keyword evidence="5 7" id="KW-0472">Membrane</keyword>
<feature type="transmembrane region" description="Helical" evidence="7">
    <location>
        <begin position="295"/>
        <end position="315"/>
    </location>
</feature>
<evidence type="ECO:0000256" key="5">
    <source>
        <dbReference type="ARBA" id="ARBA00023136"/>
    </source>
</evidence>
<protein>
    <recommendedName>
        <fullName evidence="6">Putative O-antigen transporter</fullName>
    </recommendedName>
</protein>
<evidence type="ECO:0000256" key="7">
    <source>
        <dbReference type="SAM" id="Phobius"/>
    </source>
</evidence>
<dbReference type="PANTHER" id="PTHR30250">
    <property type="entry name" value="PST FAMILY PREDICTED COLANIC ACID TRANSPORTER"/>
    <property type="match status" value="1"/>
</dbReference>
<keyword evidence="2" id="KW-1003">Cell membrane</keyword>
<keyword evidence="4 7" id="KW-1133">Transmembrane helix</keyword>
<dbReference type="GO" id="GO:0005886">
    <property type="term" value="C:plasma membrane"/>
    <property type="evidence" value="ECO:0007669"/>
    <property type="project" value="UniProtKB-SubCell"/>
</dbReference>
<feature type="transmembrane region" description="Helical" evidence="7">
    <location>
        <begin position="145"/>
        <end position="165"/>
    </location>
</feature>
<proteinExistence type="predicted"/>
<evidence type="ECO:0000313" key="8">
    <source>
        <dbReference type="EMBL" id="ACD37124.1"/>
    </source>
</evidence>
<evidence type="ECO:0000256" key="3">
    <source>
        <dbReference type="ARBA" id="ARBA00022692"/>
    </source>
</evidence>
<reference evidence="8" key="1">
    <citation type="journal article" date="2008" name="FEMS Microbiol. Rev.">
        <title>Structure and genetics of Shigella O antigens.</title>
        <authorList>
            <person name="Liu B."/>
            <person name="Knirel Y.A."/>
            <person name="Feng L."/>
            <person name="Perepelov A.V."/>
            <person name="Senchenkova S.N."/>
            <person name="Wang Q."/>
            <person name="Reeves P.R."/>
            <person name="Wang L."/>
        </authorList>
    </citation>
    <scope>NUCLEOTIDE SEQUENCE</scope>
</reference>
<dbReference type="PANTHER" id="PTHR30250:SF11">
    <property type="entry name" value="O-ANTIGEN TRANSPORTER-RELATED"/>
    <property type="match status" value="1"/>
</dbReference>
<organism evidence="8">
    <name type="scientific">Shigella boydii</name>
    <dbReference type="NCBI Taxonomy" id="621"/>
    <lineage>
        <taxon>Bacteria</taxon>
        <taxon>Pseudomonadati</taxon>
        <taxon>Pseudomonadota</taxon>
        <taxon>Gammaproteobacteria</taxon>
        <taxon>Enterobacterales</taxon>
        <taxon>Enterobacteriaceae</taxon>
        <taxon>Shigella</taxon>
    </lineage>
</organism>
<feature type="transmembrane region" description="Helical" evidence="7">
    <location>
        <begin position="387"/>
        <end position="406"/>
    </location>
</feature>